<dbReference type="InterPro" id="IPR008249">
    <property type="entry name" value="UPF0231"/>
</dbReference>
<comment type="similarity">
    <text evidence="1">Belongs to the UPF0231 family.</text>
</comment>
<dbReference type="EMBL" id="UFRQ01000003">
    <property type="protein sequence ID" value="SUT94382.1"/>
    <property type="molecule type" value="Genomic_DNA"/>
</dbReference>
<protein>
    <submittedName>
        <fullName evidence="2">Uncharacterized protein</fullName>
    </submittedName>
</protein>
<keyword evidence="3" id="KW-1185">Reference proteome</keyword>
<organism evidence="2 3">
    <name type="scientific">[Actinobacillus] rossii</name>
    <dbReference type="NCBI Taxonomy" id="123820"/>
    <lineage>
        <taxon>Bacteria</taxon>
        <taxon>Pseudomonadati</taxon>
        <taxon>Pseudomonadota</taxon>
        <taxon>Gammaproteobacteria</taxon>
        <taxon>Pasteurellales</taxon>
        <taxon>Pasteurellaceae</taxon>
    </lineage>
</organism>
<sequence>MDFQFTHFQGNVIAKCSMEHIAVANWFNTELPNNSDLISTALEQVRKAQNWHPMQEYQILGKEYSLFIEADSVTVRANNLDCLPDEVLEQNLHQYLDESIAVCGLEDFENFLISYLEFINSR</sequence>
<accession>A0A380U2P0</accession>
<gene>
    <name evidence="2" type="ORF">NCTC10801_02195</name>
</gene>
<dbReference type="Pfam" id="PF06062">
    <property type="entry name" value="UPF0231"/>
    <property type="match status" value="1"/>
</dbReference>
<name>A0A380U2P0_9PAST</name>
<dbReference type="Proteomes" id="UP000254649">
    <property type="component" value="Unassembled WGS sequence"/>
</dbReference>
<dbReference type="OrthoDB" id="5739292at2"/>
<evidence type="ECO:0000256" key="1">
    <source>
        <dbReference type="ARBA" id="ARBA00005367"/>
    </source>
</evidence>
<dbReference type="AlphaFoldDB" id="A0A380U2P0"/>
<dbReference type="NCBIfam" id="NF003575">
    <property type="entry name" value="PRK05248.1-2"/>
    <property type="match status" value="1"/>
</dbReference>
<reference evidence="2 3" key="1">
    <citation type="submission" date="2018-06" db="EMBL/GenBank/DDBJ databases">
        <authorList>
            <consortium name="Pathogen Informatics"/>
            <person name="Doyle S."/>
        </authorList>
    </citation>
    <scope>NUCLEOTIDE SEQUENCE [LARGE SCALE GENOMIC DNA]</scope>
    <source>
        <strain evidence="2 3">NCTC10801</strain>
    </source>
</reference>
<evidence type="ECO:0000313" key="2">
    <source>
        <dbReference type="EMBL" id="SUT94382.1"/>
    </source>
</evidence>
<dbReference type="PIRSF" id="PIRSF006287">
    <property type="entry name" value="UCP006287"/>
    <property type="match status" value="1"/>
</dbReference>
<proteinExistence type="inferred from homology"/>
<evidence type="ECO:0000313" key="3">
    <source>
        <dbReference type="Proteomes" id="UP000254649"/>
    </source>
</evidence>